<organism evidence="2 3">
    <name type="scientific">Micromonospora polyrhachis</name>
    <dbReference type="NCBI Taxonomy" id="1282883"/>
    <lineage>
        <taxon>Bacteria</taxon>
        <taxon>Bacillati</taxon>
        <taxon>Actinomycetota</taxon>
        <taxon>Actinomycetes</taxon>
        <taxon>Micromonosporales</taxon>
        <taxon>Micromonosporaceae</taxon>
        <taxon>Micromonospora</taxon>
    </lineage>
</organism>
<evidence type="ECO:0000313" key="3">
    <source>
        <dbReference type="Proteomes" id="UP000578819"/>
    </source>
</evidence>
<keyword evidence="3" id="KW-1185">Reference proteome</keyword>
<evidence type="ECO:0000256" key="1">
    <source>
        <dbReference type="SAM" id="MobiDB-lite"/>
    </source>
</evidence>
<feature type="region of interest" description="Disordered" evidence="1">
    <location>
        <begin position="31"/>
        <end position="58"/>
    </location>
</feature>
<comment type="caution">
    <text evidence="2">The sequence shown here is derived from an EMBL/GenBank/DDBJ whole genome shotgun (WGS) entry which is preliminary data.</text>
</comment>
<proteinExistence type="predicted"/>
<gene>
    <name evidence="2" type="ORF">FHR38_004755</name>
</gene>
<dbReference type="EMBL" id="JACHJW010000001">
    <property type="protein sequence ID" value="MBB4961022.1"/>
    <property type="molecule type" value="Genomic_DNA"/>
</dbReference>
<sequence length="58" mass="6607">MSSTDAHFVLQLHRSRAEELRAEANADRLARSLTGQPRHGRSGRWSGLWHRTAGRTVR</sequence>
<protein>
    <submittedName>
        <fullName evidence="2">Uncharacterized protein</fullName>
    </submittedName>
</protein>
<reference evidence="2 3" key="1">
    <citation type="submission" date="2020-08" db="EMBL/GenBank/DDBJ databases">
        <title>Sequencing the genomes of 1000 actinobacteria strains.</title>
        <authorList>
            <person name="Klenk H.-P."/>
        </authorList>
    </citation>
    <scope>NUCLEOTIDE SEQUENCE [LARGE SCALE GENOMIC DNA]</scope>
    <source>
        <strain evidence="2 3">DSM 45886</strain>
    </source>
</reference>
<dbReference type="Proteomes" id="UP000578819">
    <property type="component" value="Unassembled WGS sequence"/>
</dbReference>
<name>A0A7W7WRW7_9ACTN</name>
<evidence type="ECO:0000313" key="2">
    <source>
        <dbReference type="EMBL" id="MBB4961022.1"/>
    </source>
</evidence>
<dbReference type="AlphaFoldDB" id="A0A7W7WRW7"/>
<accession>A0A7W7WRW7</accession>